<feature type="region of interest" description="Disordered" evidence="1">
    <location>
        <begin position="119"/>
        <end position="159"/>
    </location>
</feature>
<sequence length="180" mass="19872">MAALINGNQILKPQPVITDSASSTVAVVPLVFGKTGQTWTLVEAKEKEKKTYYIQNALNKQALTLNDNAAGSEVVQESLNHSTSQRWTIEEYAKAPATDTITWEMPPLNLKQRLAALSVSPSSPTSSHGQEPRSPIFAKRKFNPPWVKRPQHENNYSEGDSGMVEEAMAKMIFQAGVDFE</sequence>
<evidence type="ECO:0000313" key="4">
    <source>
        <dbReference type="Proteomes" id="UP000717328"/>
    </source>
</evidence>
<feature type="domain" description="Ricin B lectin" evidence="2">
    <location>
        <begin position="36"/>
        <end position="93"/>
    </location>
</feature>
<accession>A0A9P7K438</accession>
<evidence type="ECO:0000259" key="2">
    <source>
        <dbReference type="Pfam" id="PF14200"/>
    </source>
</evidence>
<reference evidence="3" key="2">
    <citation type="submission" date="2021-10" db="EMBL/GenBank/DDBJ databases">
        <title>Phylogenomics reveals ancestral predisposition of the termite-cultivated fungus Termitomyces towards a domesticated lifestyle.</title>
        <authorList>
            <person name="Auxier B."/>
            <person name="Grum-Grzhimaylo A."/>
            <person name="Cardenas M.E."/>
            <person name="Lodge J.D."/>
            <person name="Laessoe T."/>
            <person name="Pedersen O."/>
            <person name="Smith M.E."/>
            <person name="Kuyper T.W."/>
            <person name="Franco-Molano E.A."/>
            <person name="Baroni T.J."/>
            <person name="Aanen D.K."/>
        </authorList>
    </citation>
    <scope>NUCLEOTIDE SEQUENCE</scope>
    <source>
        <strain evidence="3">D49</strain>
    </source>
</reference>
<dbReference type="CDD" id="cd00161">
    <property type="entry name" value="beta-trefoil_Ricin-like"/>
    <property type="match status" value="1"/>
</dbReference>
<dbReference type="Gene3D" id="2.80.10.50">
    <property type="match status" value="1"/>
</dbReference>
<dbReference type="Pfam" id="PF14200">
    <property type="entry name" value="RicinB_lectin_2"/>
    <property type="match status" value="1"/>
</dbReference>
<gene>
    <name evidence="3" type="ORF">H0H81_004595</name>
</gene>
<comment type="caution">
    <text evidence="3">The sequence shown here is derived from an EMBL/GenBank/DDBJ whole genome shotgun (WGS) entry which is preliminary data.</text>
</comment>
<evidence type="ECO:0000256" key="1">
    <source>
        <dbReference type="SAM" id="MobiDB-lite"/>
    </source>
</evidence>
<dbReference type="OrthoDB" id="3047136at2759"/>
<reference evidence="3" key="1">
    <citation type="submission" date="2021-02" db="EMBL/GenBank/DDBJ databases">
        <authorList>
            <person name="Nieuwenhuis M."/>
            <person name="Van De Peppel L.J.J."/>
        </authorList>
    </citation>
    <scope>NUCLEOTIDE SEQUENCE</scope>
    <source>
        <strain evidence="3">D49</strain>
    </source>
</reference>
<name>A0A9P7K438_9AGAR</name>
<dbReference type="SUPFAM" id="SSF50370">
    <property type="entry name" value="Ricin B-like lectins"/>
    <property type="match status" value="1"/>
</dbReference>
<keyword evidence="4" id="KW-1185">Reference proteome</keyword>
<dbReference type="EMBL" id="JABCKI010005830">
    <property type="protein sequence ID" value="KAG5637436.1"/>
    <property type="molecule type" value="Genomic_DNA"/>
</dbReference>
<dbReference type="InterPro" id="IPR000772">
    <property type="entry name" value="Ricin_B_lectin"/>
</dbReference>
<protein>
    <recommendedName>
        <fullName evidence="2">Ricin B lectin domain-containing protein</fullName>
    </recommendedName>
</protein>
<dbReference type="InterPro" id="IPR035992">
    <property type="entry name" value="Ricin_B-like_lectins"/>
</dbReference>
<evidence type="ECO:0000313" key="3">
    <source>
        <dbReference type="EMBL" id="KAG5637436.1"/>
    </source>
</evidence>
<organism evidence="3 4">
    <name type="scientific">Sphagnurus paluster</name>
    <dbReference type="NCBI Taxonomy" id="117069"/>
    <lineage>
        <taxon>Eukaryota</taxon>
        <taxon>Fungi</taxon>
        <taxon>Dikarya</taxon>
        <taxon>Basidiomycota</taxon>
        <taxon>Agaricomycotina</taxon>
        <taxon>Agaricomycetes</taxon>
        <taxon>Agaricomycetidae</taxon>
        <taxon>Agaricales</taxon>
        <taxon>Tricholomatineae</taxon>
        <taxon>Lyophyllaceae</taxon>
        <taxon>Sphagnurus</taxon>
    </lineage>
</organism>
<proteinExistence type="predicted"/>
<dbReference type="Proteomes" id="UP000717328">
    <property type="component" value="Unassembled WGS sequence"/>
</dbReference>
<dbReference type="AlphaFoldDB" id="A0A9P7K438"/>